<evidence type="ECO:0000313" key="1">
    <source>
        <dbReference type="EMBL" id="SJL10646.1"/>
    </source>
</evidence>
<evidence type="ECO:0008006" key="3">
    <source>
        <dbReference type="Google" id="ProtNLM"/>
    </source>
</evidence>
<keyword evidence="2" id="KW-1185">Reference proteome</keyword>
<accession>A0A284RPF7</accession>
<dbReference type="OrthoDB" id="2747778at2759"/>
<proteinExistence type="predicted"/>
<dbReference type="AlphaFoldDB" id="A0A284RPF7"/>
<gene>
    <name evidence="1" type="ORF">ARMOST_14037</name>
</gene>
<name>A0A284RPF7_ARMOS</name>
<evidence type="ECO:0000313" key="2">
    <source>
        <dbReference type="Proteomes" id="UP000219338"/>
    </source>
</evidence>
<dbReference type="EMBL" id="FUEG01000012">
    <property type="protein sequence ID" value="SJL10646.1"/>
    <property type="molecule type" value="Genomic_DNA"/>
</dbReference>
<dbReference type="Proteomes" id="UP000219338">
    <property type="component" value="Unassembled WGS sequence"/>
</dbReference>
<organism evidence="1 2">
    <name type="scientific">Armillaria ostoyae</name>
    <name type="common">Armillaria root rot fungus</name>
    <dbReference type="NCBI Taxonomy" id="47428"/>
    <lineage>
        <taxon>Eukaryota</taxon>
        <taxon>Fungi</taxon>
        <taxon>Dikarya</taxon>
        <taxon>Basidiomycota</taxon>
        <taxon>Agaricomycotina</taxon>
        <taxon>Agaricomycetes</taxon>
        <taxon>Agaricomycetidae</taxon>
        <taxon>Agaricales</taxon>
        <taxon>Marasmiineae</taxon>
        <taxon>Physalacriaceae</taxon>
        <taxon>Armillaria</taxon>
    </lineage>
</organism>
<reference evidence="2" key="1">
    <citation type="journal article" date="2017" name="Nat. Ecol. Evol.">
        <title>Genome expansion and lineage-specific genetic innovations in the forest pathogenic fungi Armillaria.</title>
        <authorList>
            <person name="Sipos G."/>
            <person name="Prasanna A.N."/>
            <person name="Walter M.C."/>
            <person name="O'Connor E."/>
            <person name="Balint B."/>
            <person name="Krizsan K."/>
            <person name="Kiss B."/>
            <person name="Hess J."/>
            <person name="Varga T."/>
            <person name="Slot J."/>
            <person name="Riley R."/>
            <person name="Boka B."/>
            <person name="Rigling D."/>
            <person name="Barry K."/>
            <person name="Lee J."/>
            <person name="Mihaltcheva S."/>
            <person name="LaButti K."/>
            <person name="Lipzen A."/>
            <person name="Waldron R."/>
            <person name="Moloney N.M."/>
            <person name="Sperisen C."/>
            <person name="Kredics L."/>
            <person name="Vagvoelgyi C."/>
            <person name="Patrignani A."/>
            <person name="Fitzpatrick D."/>
            <person name="Nagy I."/>
            <person name="Doyle S."/>
            <person name="Anderson J.B."/>
            <person name="Grigoriev I.V."/>
            <person name="Gueldener U."/>
            <person name="Muensterkoetter M."/>
            <person name="Nagy L.G."/>
        </authorList>
    </citation>
    <scope>NUCLEOTIDE SEQUENCE [LARGE SCALE GENOMIC DNA]</scope>
    <source>
        <strain evidence="2">C18/9</strain>
    </source>
</reference>
<protein>
    <recommendedName>
        <fullName evidence="3">Fungal-type protein kinase domain-containing protein</fullName>
    </recommendedName>
</protein>
<sequence>MLPPEAMGIDPTISVTSKAEDYLARGALHEHLDDTVMRAPLKITVPDTEGNGCEVIVGPPVTQPHSVVGRSRDPTFCFGKHLLEVALQASIARQGAYENCRLLHLDVSGGNTLILPNREGMLNDWVLAIHVDGPEKDPRQVTRTVEN</sequence>